<evidence type="ECO:0000313" key="2">
    <source>
        <dbReference type="EMBL" id="QWZ08894.1"/>
    </source>
</evidence>
<feature type="transmembrane region" description="Helical" evidence="1">
    <location>
        <begin position="148"/>
        <end position="164"/>
    </location>
</feature>
<proteinExistence type="predicted"/>
<protein>
    <submittedName>
        <fullName evidence="2">Uncharacterized protein</fullName>
    </submittedName>
</protein>
<feature type="transmembrane region" description="Helical" evidence="1">
    <location>
        <begin position="61"/>
        <end position="79"/>
    </location>
</feature>
<dbReference type="EMBL" id="CP077062">
    <property type="protein sequence ID" value="QWZ08894.1"/>
    <property type="molecule type" value="Genomic_DNA"/>
</dbReference>
<feature type="transmembrane region" description="Helical" evidence="1">
    <location>
        <begin position="124"/>
        <end position="142"/>
    </location>
</feature>
<keyword evidence="1" id="KW-0812">Transmembrane</keyword>
<sequence length="255" mass="27283">MRRELPVGVGPWVCPALMGWLTVVLWLDRSGGGGGLWQQRGLGVLTWGVLALALTRVSPTVRAQTAVVVVFATVVEYVFSPTLEVYTYRFHNVPAFVPPGHGLVYLSAYALGHAAFVERHRRTAVGAVLVLGGAWAAYGVLVAERTDVLGAFWYACLALFLLFGPSQPVYVGAFVAVSWLEIAGTHLGTWAWGTHDPTGAVSIGNPPSGAAGGYGWFDLAGLLAAPLVLRLWARVTRDRRGPRDPQARPAAADVR</sequence>
<gene>
    <name evidence="2" type="ORF">KRR39_03325</name>
</gene>
<organism evidence="2 3">
    <name type="scientific">Nocardioides panacis</name>
    <dbReference type="NCBI Taxonomy" id="2849501"/>
    <lineage>
        <taxon>Bacteria</taxon>
        <taxon>Bacillati</taxon>
        <taxon>Actinomycetota</taxon>
        <taxon>Actinomycetes</taxon>
        <taxon>Propionibacteriales</taxon>
        <taxon>Nocardioidaceae</taxon>
        <taxon>Nocardioides</taxon>
    </lineage>
</organism>
<keyword evidence="1" id="KW-0472">Membrane</keyword>
<reference evidence="2" key="1">
    <citation type="submission" date="2021-06" db="EMBL/GenBank/DDBJ databases">
        <title>Complete genome sequence of Nocardioides sp. G188.</title>
        <authorList>
            <person name="Im W.-T."/>
        </authorList>
    </citation>
    <scope>NUCLEOTIDE SEQUENCE</scope>
    <source>
        <strain evidence="2">G188</strain>
    </source>
</reference>
<feature type="transmembrane region" description="Helical" evidence="1">
    <location>
        <begin position="171"/>
        <end position="193"/>
    </location>
</feature>
<dbReference type="RefSeq" id="WP_216940740.1">
    <property type="nucleotide sequence ID" value="NZ_CP077062.1"/>
</dbReference>
<feature type="transmembrane region" description="Helical" evidence="1">
    <location>
        <begin position="99"/>
        <end position="117"/>
    </location>
</feature>
<dbReference type="AlphaFoldDB" id="A0A975SZM5"/>
<name>A0A975SZM5_9ACTN</name>
<evidence type="ECO:0000313" key="3">
    <source>
        <dbReference type="Proteomes" id="UP000683575"/>
    </source>
</evidence>
<dbReference type="KEGG" id="nps:KRR39_03325"/>
<keyword evidence="1" id="KW-1133">Transmembrane helix</keyword>
<dbReference type="Proteomes" id="UP000683575">
    <property type="component" value="Chromosome"/>
</dbReference>
<evidence type="ECO:0000256" key="1">
    <source>
        <dbReference type="SAM" id="Phobius"/>
    </source>
</evidence>
<feature type="transmembrane region" description="Helical" evidence="1">
    <location>
        <begin position="213"/>
        <end position="233"/>
    </location>
</feature>
<feature type="transmembrane region" description="Helical" evidence="1">
    <location>
        <begin position="37"/>
        <end position="54"/>
    </location>
</feature>
<accession>A0A975SZM5</accession>
<keyword evidence="3" id="KW-1185">Reference proteome</keyword>
<feature type="transmembrane region" description="Helical" evidence="1">
    <location>
        <begin position="7"/>
        <end position="25"/>
    </location>
</feature>